<evidence type="ECO:0000313" key="10">
    <source>
        <dbReference type="Proteomes" id="UP000254808"/>
    </source>
</evidence>
<dbReference type="Proteomes" id="UP000254808">
    <property type="component" value="Chromosome"/>
</dbReference>
<dbReference type="PANTHER" id="PTHR30272">
    <property type="entry name" value="3-HYDROXYACYL-[ACYL-CARRIER-PROTEIN] DEHYDRATASE"/>
    <property type="match status" value="1"/>
</dbReference>
<evidence type="ECO:0000256" key="3">
    <source>
        <dbReference type="ARBA" id="ARBA00022516"/>
    </source>
</evidence>
<organism evidence="9 10">
    <name type="scientific">Cyclonatronum proteinivorum</name>
    <dbReference type="NCBI Taxonomy" id="1457365"/>
    <lineage>
        <taxon>Bacteria</taxon>
        <taxon>Pseudomonadati</taxon>
        <taxon>Balneolota</taxon>
        <taxon>Balneolia</taxon>
        <taxon>Balneolales</taxon>
        <taxon>Cyclonatronaceae</taxon>
        <taxon>Cyclonatronum</taxon>
    </lineage>
</organism>
<dbReference type="GO" id="GO:0019171">
    <property type="term" value="F:(3R)-hydroxyacyl-[acyl-carrier-protein] dehydratase activity"/>
    <property type="evidence" value="ECO:0007669"/>
    <property type="project" value="UniProtKB-EC"/>
</dbReference>
<dbReference type="NCBIfam" id="NF000582">
    <property type="entry name" value="PRK00006.1"/>
    <property type="match status" value="1"/>
</dbReference>
<name>A0A345UNZ0_9BACT</name>
<dbReference type="HAMAP" id="MF_00406">
    <property type="entry name" value="FabZ"/>
    <property type="match status" value="1"/>
</dbReference>
<keyword evidence="3 8" id="KW-0444">Lipid biosynthesis</keyword>
<keyword evidence="4 8" id="KW-0441">Lipid A biosynthesis</keyword>
<dbReference type="FunFam" id="3.10.129.10:FF:000001">
    <property type="entry name" value="3-hydroxyacyl-[acyl-carrier-protein] dehydratase FabZ"/>
    <property type="match status" value="1"/>
</dbReference>
<evidence type="ECO:0000256" key="8">
    <source>
        <dbReference type="HAMAP-Rule" id="MF_00406"/>
    </source>
</evidence>
<evidence type="ECO:0000256" key="1">
    <source>
        <dbReference type="ARBA" id="ARBA00004496"/>
    </source>
</evidence>
<keyword evidence="2 8" id="KW-0963">Cytoplasm</keyword>
<gene>
    <name evidence="8" type="primary">fabZ</name>
    <name evidence="9" type="ORF">CYPRO_2955</name>
</gene>
<comment type="subcellular location">
    <subcellularLocation>
        <location evidence="1 8">Cytoplasm</location>
    </subcellularLocation>
</comment>
<feature type="active site" evidence="8">
    <location>
        <position position="47"/>
    </location>
</feature>
<dbReference type="AlphaFoldDB" id="A0A345UNZ0"/>
<accession>A0A345UNZ0</accession>
<dbReference type="Gene3D" id="3.10.129.10">
    <property type="entry name" value="Hotdog Thioesterase"/>
    <property type="match status" value="1"/>
</dbReference>
<comment type="catalytic activity">
    <reaction evidence="8">
        <text>a (3R)-hydroxyacyl-[ACP] = a (2E)-enoyl-[ACP] + H2O</text>
        <dbReference type="Rhea" id="RHEA:13097"/>
        <dbReference type="Rhea" id="RHEA-COMP:9925"/>
        <dbReference type="Rhea" id="RHEA-COMP:9945"/>
        <dbReference type="ChEBI" id="CHEBI:15377"/>
        <dbReference type="ChEBI" id="CHEBI:78784"/>
        <dbReference type="ChEBI" id="CHEBI:78827"/>
        <dbReference type="EC" id="4.2.1.59"/>
    </reaction>
</comment>
<dbReference type="GO" id="GO:0006633">
    <property type="term" value="P:fatty acid biosynthetic process"/>
    <property type="evidence" value="ECO:0007669"/>
    <property type="project" value="UniProtKB-UniRule"/>
</dbReference>
<dbReference type="InterPro" id="IPR013114">
    <property type="entry name" value="FabA_FabZ"/>
</dbReference>
<dbReference type="Pfam" id="PF07977">
    <property type="entry name" value="FabA"/>
    <property type="match status" value="1"/>
</dbReference>
<dbReference type="GO" id="GO:0016020">
    <property type="term" value="C:membrane"/>
    <property type="evidence" value="ECO:0007669"/>
    <property type="project" value="GOC"/>
</dbReference>
<comment type="function">
    <text evidence="7 8">Involved in unsaturated fatty acids biosynthesis. Catalyzes the dehydration of short chain beta-hydroxyacyl-ACPs and long chain saturated and unsaturated beta-hydroxyacyl-ACPs.</text>
</comment>
<dbReference type="NCBIfam" id="TIGR01750">
    <property type="entry name" value="fabZ"/>
    <property type="match status" value="1"/>
</dbReference>
<dbReference type="CDD" id="cd01288">
    <property type="entry name" value="FabZ"/>
    <property type="match status" value="1"/>
</dbReference>
<keyword evidence="5 8" id="KW-0443">Lipid metabolism</keyword>
<evidence type="ECO:0000256" key="6">
    <source>
        <dbReference type="ARBA" id="ARBA00023239"/>
    </source>
</evidence>
<dbReference type="InterPro" id="IPR010084">
    <property type="entry name" value="FabZ"/>
</dbReference>
<keyword evidence="6 8" id="KW-0456">Lyase</keyword>
<dbReference type="InterPro" id="IPR029069">
    <property type="entry name" value="HotDog_dom_sf"/>
</dbReference>
<dbReference type="KEGG" id="cprv:CYPRO_2955"/>
<keyword evidence="10" id="KW-1185">Reference proteome</keyword>
<proteinExistence type="inferred from homology"/>
<dbReference type="EC" id="4.2.1.59" evidence="8"/>
<reference evidence="9 10" key="1">
    <citation type="submission" date="2018-03" db="EMBL/GenBank/DDBJ databases">
        <title>Phenotypic and genomic properties of Cyclonatronum proteinivorum gen. nov., sp. nov., a haloalkaliphilic bacteroidete from soda lakes possessing Na+-translocating rhodopsin.</title>
        <authorList>
            <person name="Toshchakov S.V."/>
            <person name="Korzhenkov A."/>
            <person name="Samarov N.I."/>
            <person name="Kublanov I.V."/>
            <person name="Muntyan M.S."/>
            <person name="Sorokin D.Y."/>
        </authorList>
    </citation>
    <scope>NUCLEOTIDE SEQUENCE [LARGE SCALE GENOMIC DNA]</scope>
    <source>
        <strain evidence="9 10">Omega</strain>
    </source>
</reference>
<comment type="similarity">
    <text evidence="8">Belongs to the thioester dehydratase family. FabZ subfamily.</text>
</comment>
<evidence type="ECO:0000256" key="2">
    <source>
        <dbReference type="ARBA" id="ARBA00022490"/>
    </source>
</evidence>
<protein>
    <recommendedName>
        <fullName evidence="8">3-hydroxyacyl-[acyl-carrier-protein] dehydratase FabZ</fullName>
        <ecNumber evidence="8">4.2.1.59</ecNumber>
    </recommendedName>
    <alternativeName>
        <fullName evidence="8">(3R)-hydroxymyristoyl-[acyl-carrier-protein] dehydratase</fullName>
        <shortName evidence="8">(3R)-hydroxymyristoyl-ACP dehydrase</shortName>
    </alternativeName>
    <alternativeName>
        <fullName evidence="8">Beta-hydroxyacyl-ACP dehydratase</fullName>
    </alternativeName>
</protein>
<sequence>MMTIEEIKAVIPHRYPFLLVDRVLEMDNKKIVAIKNVTGNEDFFNGHFPGKPIMPGVLQVEAMAQAGCILFLKMLAEDPENTTIVFSSINKAKFRKPVVPGDQLHMEVEVVSIRRQFATLRGTATVDGKVACELDATAAFVPSDSL</sequence>
<dbReference type="GO" id="GO:0005737">
    <property type="term" value="C:cytoplasm"/>
    <property type="evidence" value="ECO:0007669"/>
    <property type="project" value="UniProtKB-SubCell"/>
</dbReference>
<evidence type="ECO:0000256" key="4">
    <source>
        <dbReference type="ARBA" id="ARBA00022556"/>
    </source>
</evidence>
<evidence type="ECO:0000313" key="9">
    <source>
        <dbReference type="EMBL" id="AXJ02192.1"/>
    </source>
</evidence>
<dbReference type="EMBL" id="CP027806">
    <property type="protein sequence ID" value="AXJ02192.1"/>
    <property type="molecule type" value="Genomic_DNA"/>
</dbReference>
<dbReference type="SUPFAM" id="SSF54637">
    <property type="entry name" value="Thioesterase/thiol ester dehydrase-isomerase"/>
    <property type="match status" value="1"/>
</dbReference>
<evidence type="ECO:0000256" key="7">
    <source>
        <dbReference type="ARBA" id="ARBA00025049"/>
    </source>
</evidence>
<dbReference type="GO" id="GO:0009245">
    <property type="term" value="P:lipid A biosynthetic process"/>
    <property type="evidence" value="ECO:0007669"/>
    <property type="project" value="UniProtKB-UniRule"/>
</dbReference>
<evidence type="ECO:0000256" key="5">
    <source>
        <dbReference type="ARBA" id="ARBA00023098"/>
    </source>
</evidence>
<dbReference type="PANTHER" id="PTHR30272:SF1">
    <property type="entry name" value="3-HYDROXYACYL-[ACYL-CARRIER-PROTEIN] DEHYDRATASE"/>
    <property type="match status" value="1"/>
</dbReference>